<keyword evidence="6" id="KW-1185">Reference proteome</keyword>
<dbReference type="OrthoDB" id="2993351at2759"/>
<name>A0A420YHH1_9PEZI</name>
<dbReference type="InterPro" id="IPR006913">
    <property type="entry name" value="CENP-V/GFA"/>
</dbReference>
<dbReference type="PANTHER" id="PTHR28620">
    <property type="entry name" value="CENTROMERE PROTEIN V"/>
    <property type="match status" value="1"/>
</dbReference>
<dbReference type="Pfam" id="PF04828">
    <property type="entry name" value="GFA"/>
    <property type="match status" value="1"/>
</dbReference>
<keyword evidence="3" id="KW-0862">Zinc</keyword>
<accession>A0A420YHH1</accession>
<dbReference type="GO" id="GO:0016846">
    <property type="term" value="F:carbon-sulfur lyase activity"/>
    <property type="evidence" value="ECO:0007669"/>
    <property type="project" value="InterPro"/>
</dbReference>
<evidence type="ECO:0000313" key="6">
    <source>
        <dbReference type="Proteomes" id="UP000275385"/>
    </source>
</evidence>
<evidence type="ECO:0000256" key="3">
    <source>
        <dbReference type="ARBA" id="ARBA00022833"/>
    </source>
</evidence>
<dbReference type="EMBL" id="QVQW01000009">
    <property type="protein sequence ID" value="RKU47337.1"/>
    <property type="molecule type" value="Genomic_DNA"/>
</dbReference>
<protein>
    <recommendedName>
        <fullName evidence="4">CENP-V/GFA domain-containing protein</fullName>
    </recommendedName>
</protein>
<dbReference type="Proteomes" id="UP000275385">
    <property type="component" value="Unassembled WGS sequence"/>
</dbReference>
<dbReference type="STRING" id="177199.A0A420YHH1"/>
<evidence type="ECO:0000313" key="5">
    <source>
        <dbReference type="EMBL" id="RKU47337.1"/>
    </source>
</evidence>
<comment type="caution">
    <text evidence="5">The sequence shown here is derived from an EMBL/GenBank/DDBJ whole genome shotgun (WGS) entry which is preliminary data.</text>
</comment>
<evidence type="ECO:0000256" key="1">
    <source>
        <dbReference type="ARBA" id="ARBA00005495"/>
    </source>
</evidence>
<keyword evidence="2" id="KW-0479">Metal-binding</keyword>
<dbReference type="AlphaFoldDB" id="A0A420YHH1"/>
<dbReference type="InterPro" id="IPR052355">
    <property type="entry name" value="CENP-V-like"/>
</dbReference>
<reference evidence="5 6" key="1">
    <citation type="submission" date="2018-08" db="EMBL/GenBank/DDBJ databases">
        <title>Draft genome of the lignicolous fungus Coniochaeta pulveracea.</title>
        <authorList>
            <person name="Borstlap C.J."/>
            <person name="De Witt R.N."/>
            <person name="Botha A."/>
            <person name="Volschenk H."/>
        </authorList>
    </citation>
    <scope>NUCLEOTIDE SEQUENCE [LARGE SCALE GENOMIC DNA]</scope>
    <source>
        <strain evidence="5 6">CAB683</strain>
    </source>
</reference>
<dbReference type="PANTHER" id="PTHR28620:SF1">
    <property type="entry name" value="CENP-V_GFA DOMAIN-CONTAINING PROTEIN"/>
    <property type="match status" value="1"/>
</dbReference>
<dbReference type="Gene3D" id="2.170.150.70">
    <property type="match status" value="1"/>
</dbReference>
<proteinExistence type="inferred from homology"/>
<dbReference type="GO" id="GO:0046872">
    <property type="term" value="F:metal ion binding"/>
    <property type="evidence" value="ECO:0007669"/>
    <property type="project" value="UniProtKB-KW"/>
</dbReference>
<feature type="domain" description="CENP-V/GFA" evidence="4">
    <location>
        <begin position="33"/>
        <end position="164"/>
    </location>
</feature>
<dbReference type="InterPro" id="IPR011057">
    <property type="entry name" value="Mss4-like_sf"/>
</dbReference>
<evidence type="ECO:0000256" key="2">
    <source>
        <dbReference type="ARBA" id="ARBA00022723"/>
    </source>
</evidence>
<sequence>MPLHPTHPLYKLFNPDAPEMSEEEKAKLESATYECGCHCGYIKYAVTLTPPLPEYEVLHCNCSMCRSAGYLLVYPERKNVKWHGDSQSRCAVYRFNTKQKDQLFCPNCGTSLMIDFKNWGRVFDGYGVSVRTFYGIDLDSLKYEKGRGLEYAPPAKDLSGTQWEIDEKERLEKEQAEKGAHPTPA</sequence>
<gene>
    <name evidence="5" type="ORF">DL546_004344</name>
</gene>
<dbReference type="SUPFAM" id="SSF51316">
    <property type="entry name" value="Mss4-like"/>
    <property type="match status" value="1"/>
</dbReference>
<evidence type="ECO:0000259" key="4">
    <source>
        <dbReference type="PROSITE" id="PS51891"/>
    </source>
</evidence>
<organism evidence="5 6">
    <name type="scientific">Coniochaeta pulveracea</name>
    <dbReference type="NCBI Taxonomy" id="177199"/>
    <lineage>
        <taxon>Eukaryota</taxon>
        <taxon>Fungi</taxon>
        <taxon>Dikarya</taxon>
        <taxon>Ascomycota</taxon>
        <taxon>Pezizomycotina</taxon>
        <taxon>Sordariomycetes</taxon>
        <taxon>Sordariomycetidae</taxon>
        <taxon>Coniochaetales</taxon>
        <taxon>Coniochaetaceae</taxon>
        <taxon>Coniochaeta</taxon>
    </lineage>
</organism>
<dbReference type="PROSITE" id="PS51891">
    <property type="entry name" value="CENP_V_GFA"/>
    <property type="match status" value="1"/>
</dbReference>
<comment type="similarity">
    <text evidence="1">Belongs to the Gfa family.</text>
</comment>